<sequence>MARMYEYEIRWSKHCKTGRDLLLLYRIKKGNDKIVKRLSVKEIEVLVNAGVIENKRVSAWLKAEKEYKLRKEKEKFVGKPKEKPSEDGGFPPGSPELYSYLAGLYKIKTWGNV</sequence>
<evidence type="ECO:0000313" key="2">
    <source>
        <dbReference type="Proteomes" id="UP001204144"/>
    </source>
</evidence>
<evidence type="ECO:0000313" key="1">
    <source>
        <dbReference type="EMBL" id="MCP9765159.1"/>
    </source>
</evidence>
<organism evidence="1 2">
    <name type="scientific">Lacihabitans soyangensis</name>
    <dbReference type="NCBI Taxonomy" id="869394"/>
    <lineage>
        <taxon>Bacteria</taxon>
        <taxon>Pseudomonadati</taxon>
        <taxon>Bacteroidota</taxon>
        <taxon>Cytophagia</taxon>
        <taxon>Cytophagales</taxon>
        <taxon>Leadbetterellaceae</taxon>
        <taxon>Lacihabitans</taxon>
    </lineage>
</organism>
<keyword evidence="2" id="KW-1185">Reference proteome</keyword>
<dbReference type="EMBL" id="RJUF01000180">
    <property type="protein sequence ID" value="MCP9765159.1"/>
    <property type="molecule type" value="Genomic_DNA"/>
</dbReference>
<reference evidence="1 2" key="1">
    <citation type="submission" date="2018-11" db="EMBL/GenBank/DDBJ databases">
        <title>Novel bacteria species description.</title>
        <authorList>
            <person name="Han J.-H."/>
        </authorList>
    </citation>
    <scope>NUCLEOTIDE SEQUENCE [LARGE SCALE GENOMIC DNA]</scope>
    <source>
        <strain evidence="1 2">KCTC23259</strain>
    </source>
</reference>
<dbReference type="Proteomes" id="UP001204144">
    <property type="component" value="Unassembled WGS sequence"/>
</dbReference>
<name>A0AAE3KUP5_9BACT</name>
<accession>A0AAE3KUP5</accession>
<dbReference type="AlphaFoldDB" id="A0AAE3KUP5"/>
<comment type="caution">
    <text evidence="1">The sequence shown here is derived from an EMBL/GenBank/DDBJ whole genome shotgun (WGS) entry which is preliminary data.</text>
</comment>
<gene>
    <name evidence="1" type="ORF">EGI31_19670</name>
</gene>
<protein>
    <submittedName>
        <fullName evidence="1">Uncharacterized protein</fullName>
    </submittedName>
</protein>
<proteinExistence type="predicted"/>